<name>A0A077ZQJ1_STYLE</name>
<dbReference type="Gene3D" id="1.10.287.630">
    <property type="entry name" value="Helix hairpin bin"/>
    <property type="match status" value="1"/>
</dbReference>
<dbReference type="GO" id="GO:0035725">
    <property type="term" value="P:sodium ion transmembrane transport"/>
    <property type="evidence" value="ECO:0007669"/>
    <property type="project" value="TreeGrafter"/>
</dbReference>
<evidence type="ECO:0000313" key="3">
    <source>
        <dbReference type="Proteomes" id="UP000039865"/>
    </source>
</evidence>
<feature type="domain" description="Cyclic nucleotide-binding" evidence="1">
    <location>
        <begin position="232"/>
        <end position="264"/>
    </location>
</feature>
<dbReference type="GO" id="GO:0098855">
    <property type="term" value="C:HCN channel complex"/>
    <property type="evidence" value="ECO:0007669"/>
    <property type="project" value="TreeGrafter"/>
</dbReference>
<dbReference type="InterPro" id="IPR051413">
    <property type="entry name" value="K/Na_HCN_channel"/>
</dbReference>
<keyword evidence="3" id="KW-1185">Reference proteome</keyword>
<gene>
    <name evidence="2" type="primary">Contig14218.g15151</name>
    <name evidence="2" type="ORF">STYLEM_602</name>
</gene>
<feature type="domain" description="Cyclic nucleotide-binding" evidence="1">
    <location>
        <begin position="184"/>
        <end position="231"/>
    </location>
</feature>
<dbReference type="InterPro" id="IPR014710">
    <property type="entry name" value="RmlC-like_jellyroll"/>
</dbReference>
<reference evidence="2 3" key="1">
    <citation type="submission" date="2014-06" db="EMBL/GenBank/DDBJ databases">
        <authorList>
            <person name="Swart Estienne"/>
        </authorList>
    </citation>
    <scope>NUCLEOTIDE SEQUENCE [LARGE SCALE GENOMIC DNA]</scope>
    <source>
        <strain evidence="2 3">130c</strain>
    </source>
</reference>
<evidence type="ECO:0000313" key="2">
    <source>
        <dbReference type="EMBL" id="CDW71655.1"/>
    </source>
</evidence>
<protein>
    <recommendedName>
        <fullName evidence="1">Cyclic nucleotide-binding domain-containing protein</fullName>
    </recommendedName>
</protein>
<dbReference type="Gene3D" id="2.60.120.10">
    <property type="entry name" value="Jelly Rolls"/>
    <property type="match status" value="2"/>
</dbReference>
<accession>A0A077ZQJ1</accession>
<dbReference type="PANTHER" id="PTHR45689">
    <property type="entry name" value="I[[H]] CHANNEL, ISOFORM E"/>
    <property type="match status" value="1"/>
</dbReference>
<dbReference type="InterPro" id="IPR018490">
    <property type="entry name" value="cNMP-bd_dom_sf"/>
</dbReference>
<sequence>MYLHLTSCAWFYIINIEQTWLPPADYQYDETQFYQKSVGFQYWLSFYTSAQYLTSNDQSPHSNTEIVYGSLVCIGGALLSANLFGQLSVIVSNLDQKTNEFQKKIDQSNTAMKNIKLPKDIQDQVINFIKTTQSSLDQQKELDIFLSMVSPSLRKEVMKFIFDIILKKNDLFKNLSKQLSQHYIYSNRLEIRVNKIVQKLHTLLFTPEDQIIVQGDESQFLFFLSTGSVQVSELGLIFKCQRTASVRSTNYCVIETLEEEDFQNNRPMTELIFHVKQKFFQKDSIIMKQGEIVENIFIIIDGDVAVNISSGQQTSVLETLYKFCSFGSYTCLMQEDIRYSTCQMSALTDCTMLYLPIATFFNLRNVYKQIDKIIYDTEQFLSIYGLPFCDFKLYRRSAFKNPKVIFQGAVRRVIKLNNRNLQDKKGGSLKNLLNTMQEKLIMEKVNQEISKSMKKISQRQQRVIETKLLGKFTEIPILSDIDLINKMIQQQNQRIAQIQDFLRNQVLDHIDRNPNTQMKRRYVKRIHLDS</sequence>
<dbReference type="SUPFAM" id="SSF51206">
    <property type="entry name" value="cAMP-binding domain-like"/>
    <property type="match status" value="2"/>
</dbReference>
<proteinExistence type="predicted"/>
<dbReference type="Pfam" id="PF00027">
    <property type="entry name" value="cNMP_binding"/>
    <property type="match status" value="1"/>
</dbReference>
<evidence type="ECO:0000259" key="1">
    <source>
        <dbReference type="PROSITE" id="PS50042"/>
    </source>
</evidence>
<dbReference type="InParanoid" id="A0A077ZQJ1"/>
<dbReference type="InterPro" id="IPR000595">
    <property type="entry name" value="cNMP-bd_dom"/>
</dbReference>
<dbReference type="CDD" id="cd00038">
    <property type="entry name" value="CAP_ED"/>
    <property type="match status" value="2"/>
</dbReference>
<dbReference type="EMBL" id="CCKQ01000573">
    <property type="protein sequence ID" value="CDW71655.1"/>
    <property type="molecule type" value="Genomic_DNA"/>
</dbReference>
<feature type="domain" description="Cyclic nucleotide-binding" evidence="1">
    <location>
        <begin position="268"/>
        <end position="363"/>
    </location>
</feature>
<dbReference type="PANTHER" id="PTHR45689:SF5">
    <property type="entry name" value="I[[H]] CHANNEL, ISOFORM E"/>
    <property type="match status" value="1"/>
</dbReference>
<dbReference type="GO" id="GO:0005249">
    <property type="term" value="F:voltage-gated potassium channel activity"/>
    <property type="evidence" value="ECO:0007669"/>
    <property type="project" value="TreeGrafter"/>
</dbReference>
<dbReference type="Proteomes" id="UP000039865">
    <property type="component" value="Unassembled WGS sequence"/>
</dbReference>
<organism evidence="2 3">
    <name type="scientific">Stylonychia lemnae</name>
    <name type="common">Ciliate</name>
    <dbReference type="NCBI Taxonomy" id="5949"/>
    <lineage>
        <taxon>Eukaryota</taxon>
        <taxon>Sar</taxon>
        <taxon>Alveolata</taxon>
        <taxon>Ciliophora</taxon>
        <taxon>Intramacronucleata</taxon>
        <taxon>Spirotrichea</taxon>
        <taxon>Stichotrichia</taxon>
        <taxon>Sporadotrichida</taxon>
        <taxon>Oxytrichidae</taxon>
        <taxon>Stylonychinae</taxon>
        <taxon>Stylonychia</taxon>
    </lineage>
</organism>
<dbReference type="OrthoDB" id="313376at2759"/>
<dbReference type="AlphaFoldDB" id="A0A077ZQJ1"/>
<dbReference type="PROSITE" id="PS50042">
    <property type="entry name" value="CNMP_BINDING_3"/>
    <property type="match status" value="3"/>
</dbReference>
<dbReference type="GO" id="GO:0003254">
    <property type="term" value="P:regulation of membrane depolarization"/>
    <property type="evidence" value="ECO:0007669"/>
    <property type="project" value="TreeGrafter"/>
</dbReference>